<dbReference type="Proteomes" id="UP000825701">
    <property type="component" value="Chromosome"/>
</dbReference>
<evidence type="ECO:0000256" key="2">
    <source>
        <dbReference type="SAM" id="SignalP"/>
    </source>
</evidence>
<dbReference type="InterPro" id="IPR021417">
    <property type="entry name" value="DUF3060"/>
</dbReference>
<dbReference type="Pfam" id="PF11259">
    <property type="entry name" value="DUF3060"/>
    <property type="match status" value="2"/>
</dbReference>
<keyword evidence="4" id="KW-1185">Reference proteome</keyword>
<evidence type="ECO:0000256" key="1">
    <source>
        <dbReference type="SAM" id="MobiDB-lite"/>
    </source>
</evidence>
<evidence type="ECO:0000313" key="3">
    <source>
        <dbReference type="EMBL" id="QZO01055.1"/>
    </source>
</evidence>
<feature type="region of interest" description="Disordered" evidence="1">
    <location>
        <begin position="155"/>
        <end position="175"/>
    </location>
</feature>
<gene>
    <name evidence="3" type="ORF">K6K41_05565</name>
</gene>
<sequence>MTIRFARIAPGASLALALAIPASALAEPLKIEGVGISREVPCGGEDVGIYGAENKIELTGACGKVIVYGSAHEVTFEAAKEMLVSGVGHKVRGGETGALGVDVTQNEVAATIKPTEGSARVEIAGAQQKVTLILAGASTLQVNGADNAVEWKTADGAPKPKISSMGAANTVKQAK</sequence>
<accession>A0A9E6UQK0</accession>
<organism evidence="3 4">
    <name type="scientific">Chenggangzhangella methanolivorans</name>
    <dbReference type="NCBI Taxonomy" id="1437009"/>
    <lineage>
        <taxon>Bacteria</taxon>
        <taxon>Pseudomonadati</taxon>
        <taxon>Pseudomonadota</taxon>
        <taxon>Alphaproteobacteria</taxon>
        <taxon>Hyphomicrobiales</taxon>
        <taxon>Methylopilaceae</taxon>
        <taxon>Chenggangzhangella</taxon>
    </lineage>
</organism>
<keyword evidence="2" id="KW-0732">Signal</keyword>
<feature type="signal peptide" evidence="2">
    <location>
        <begin position="1"/>
        <end position="26"/>
    </location>
</feature>
<dbReference type="RefSeq" id="WP_261404278.1">
    <property type="nucleotide sequence ID" value="NZ_CP081869.1"/>
</dbReference>
<evidence type="ECO:0000313" key="4">
    <source>
        <dbReference type="Proteomes" id="UP000825701"/>
    </source>
</evidence>
<feature type="chain" id="PRO_5039700975" evidence="2">
    <location>
        <begin position="27"/>
        <end position="175"/>
    </location>
</feature>
<name>A0A9E6UQK0_9HYPH</name>
<proteinExistence type="predicted"/>
<reference evidence="3" key="1">
    <citation type="submission" date="2021-08" db="EMBL/GenBank/DDBJ databases">
        <authorList>
            <person name="Zhang H."/>
            <person name="Xu M."/>
            <person name="Yu Z."/>
            <person name="Yang L."/>
            <person name="Cai Y."/>
        </authorList>
    </citation>
    <scope>NUCLEOTIDE SEQUENCE</scope>
    <source>
        <strain evidence="3">CHL1</strain>
    </source>
</reference>
<dbReference type="AlphaFoldDB" id="A0A9E6UQK0"/>
<dbReference type="KEGG" id="cmet:K6K41_05565"/>
<protein>
    <submittedName>
        <fullName evidence="3">DUF3060 domain-containing protein</fullName>
    </submittedName>
</protein>
<feature type="compositionally biased region" description="Polar residues" evidence="1">
    <location>
        <begin position="166"/>
        <end position="175"/>
    </location>
</feature>
<dbReference type="EMBL" id="CP081869">
    <property type="protein sequence ID" value="QZO01055.1"/>
    <property type="molecule type" value="Genomic_DNA"/>
</dbReference>